<evidence type="ECO:0000313" key="1">
    <source>
        <dbReference type="EMBL" id="MDQ0467103.1"/>
    </source>
</evidence>
<gene>
    <name evidence="1" type="ORF">QO011_000098</name>
</gene>
<dbReference type="RefSeq" id="WP_307266330.1">
    <property type="nucleotide sequence ID" value="NZ_JAUSVX010000001.1"/>
</dbReference>
<keyword evidence="2" id="KW-1185">Reference proteome</keyword>
<comment type="caution">
    <text evidence="1">The sequence shown here is derived from an EMBL/GenBank/DDBJ whole genome shotgun (WGS) entry which is preliminary data.</text>
</comment>
<protein>
    <submittedName>
        <fullName evidence="1">Uncharacterized protein</fullName>
    </submittedName>
</protein>
<accession>A0ABU0IYK6</accession>
<dbReference type="Proteomes" id="UP001242480">
    <property type="component" value="Unassembled WGS sequence"/>
</dbReference>
<dbReference type="EMBL" id="JAUSVX010000001">
    <property type="protein sequence ID" value="MDQ0467103.1"/>
    <property type="molecule type" value="Genomic_DNA"/>
</dbReference>
<organism evidence="1 2">
    <name type="scientific">Labrys wisconsinensis</name>
    <dbReference type="NCBI Taxonomy" id="425677"/>
    <lineage>
        <taxon>Bacteria</taxon>
        <taxon>Pseudomonadati</taxon>
        <taxon>Pseudomonadota</taxon>
        <taxon>Alphaproteobacteria</taxon>
        <taxon>Hyphomicrobiales</taxon>
        <taxon>Xanthobacteraceae</taxon>
        <taxon>Labrys</taxon>
    </lineage>
</organism>
<reference evidence="1 2" key="1">
    <citation type="submission" date="2023-07" db="EMBL/GenBank/DDBJ databases">
        <title>Genomic Encyclopedia of Type Strains, Phase IV (KMG-IV): sequencing the most valuable type-strain genomes for metagenomic binning, comparative biology and taxonomic classification.</title>
        <authorList>
            <person name="Goeker M."/>
        </authorList>
    </citation>
    <scope>NUCLEOTIDE SEQUENCE [LARGE SCALE GENOMIC DNA]</scope>
    <source>
        <strain evidence="1 2">DSM 19619</strain>
    </source>
</reference>
<name>A0ABU0IYK6_9HYPH</name>
<proteinExistence type="predicted"/>
<sequence length="68" mass="7902">MLIVLSACLIASPATCREERINWSMEDATPMRCLMLSQETLAQWKESHPRWQIARWSCVPRDRVTNAI</sequence>
<evidence type="ECO:0000313" key="2">
    <source>
        <dbReference type="Proteomes" id="UP001242480"/>
    </source>
</evidence>